<feature type="region of interest" description="Disordered" evidence="1">
    <location>
        <begin position="226"/>
        <end position="272"/>
    </location>
</feature>
<reference evidence="3" key="1">
    <citation type="submission" date="2023-07" db="EMBL/GenBank/DDBJ databases">
        <title>30 novel species of actinomycetes from the DSMZ collection.</title>
        <authorList>
            <person name="Nouioui I."/>
        </authorList>
    </citation>
    <scope>NUCLEOTIDE SEQUENCE [LARGE SCALE GENOMIC DNA]</scope>
    <source>
        <strain evidence="3">DSM 41921</strain>
    </source>
</reference>
<comment type="caution">
    <text evidence="2">The sequence shown here is derived from an EMBL/GenBank/DDBJ whole genome shotgun (WGS) entry which is preliminary data.</text>
</comment>
<accession>A0ABU2PK63</accession>
<keyword evidence="3" id="KW-1185">Reference proteome</keyword>
<organism evidence="2 3">
    <name type="scientific">Streptomyces dubilierae</name>
    <dbReference type="NCBI Taxonomy" id="3075533"/>
    <lineage>
        <taxon>Bacteria</taxon>
        <taxon>Bacillati</taxon>
        <taxon>Actinomycetota</taxon>
        <taxon>Actinomycetes</taxon>
        <taxon>Kitasatosporales</taxon>
        <taxon>Streptomycetaceae</taxon>
        <taxon>Streptomyces</taxon>
    </lineage>
</organism>
<dbReference type="RefSeq" id="WP_311686281.1">
    <property type="nucleotide sequence ID" value="NZ_JAVREU010000014.1"/>
</dbReference>
<evidence type="ECO:0008006" key="4">
    <source>
        <dbReference type="Google" id="ProtNLM"/>
    </source>
</evidence>
<gene>
    <name evidence="2" type="ORF">RM641_27215</name>
</gene>
<dbReference type="Proteomes" id="UP001183586">
    <property type="component" value="Unassembled WGS sequence"/>
</dbReference>
<evidence type="ECO:0000256" key="1">
    <source>
        <dbReference type="SAM" id="MobiDB-lite"/>
    </source>
</evidence>
<feature type="compositionally biased region" description="Low complexity" evidence="1">
    <location>
        <begin position="226"/>
        <end position="261"/>
    </location>
</feature>
<dbReference type="EMBL" id="JAVREU010000014">
    <property type="protein sequence ID" value="MDT0391125.1"/>
    <property type="molecule type" value="Genomic_DNA"/>
</dbReference>
<protein>
    <recommendedName>
        <fullName evidence="4">Transcriptional regulator</fullName>
    </recommendedName>
</protein>
<evidence type="ECO:0000313" key="2">
    <source>
        <dbReference type="EMBL" id="MDT0391125.1"/>
    </source>
</evidence>
<proteinExistence type="predicted"/>
<evidence type="ECO:0000313" key="3">
    <source>
        <dbReference type="Proteomes" id="UP001183586"/>
    </source>
</evidence>
<name>A0ABU2PK63_9ACTN</name>
<sequence>MITQILTSRTDEPASARLATLAERSASGALSTEAGIVYLAAGRVVHVESAHTPALGDLLTHSGALASDGWWEAIDRAGRRCRVGRQLVDSGHLAAGALELCHLGALFDAAYFVLAHDGPALRFRPGVAHWLGAVRSVPVDTVLRESRRRRELLHRIWPEPAVDRAPLARIPEAGPVDLPARRSRILAQVDGVRTAAQIATALACRTFHTLVELRRLAAAGMVAPADSVAPGAPSAPAASVAPDAPMTSPAPAAPAAGSAAPVPAPRPAFPDEPDTALLRRLLHALEAL</sequence>